<dbReference type="PROSITE" id="PS50096">
    <property type="entry name" value="IQ"/>
    <property type="match status" value="5"/>
</dbReference>
<evidence type="ECO:0000256" key="5">
    <source>
        <dbReference type="SAM" id="MobiDB-lite"/>
    </source>
</evidence>
<feature type="region of interest" description="Disordered" evidence="5">
    <location>
        <begin position="543"/>
        <end position="571"/>
    </location>
</feature>
<evidence type="ECO:0000313" key="6">
    <source>
        <dbReference type="EMBL" id="CAG9282822.1"/>
    </source>
</evidence>
<feature type="compositionally biased region" description="Basic and acidic residues" evidence="5">
    <location>
        <begin position="134"/>
        <end position="145"/>
    </location>
</feature>
<dbReference type="GO" id="GO:0005737">
    <property type="term" value="C:cytoplasm"/>
    <property type="evidence" value="ECO:0007669"/>
    <property type="project" value="UniProtKB-SubCell"/>
</dbReference>
<evidence type="ECO:0000256" key="1">
    <source>
        <dbReference type="ARBA" id="ARBA00004496"/>
    </source>
</evidence>
<dbReference type="GO" id="GO:0005516">
    <property type="term" value="F:calmodulin binding"/>
    <property type="evidence" value="ECO:0007669"/>
    <property type="project" value="UniProtKB-KW"/>
</dbReference>
<dbReference type="InterPro" id="IPR051185">
    <property type="entry name" value="ASPM"/>
</dbReference>
<dbReference type="Pfam" id="PF00612">
    <property type="entry name" value="IQ"/>
    <property type="match status" value="5"/>
</dbReference>
<keyword evidence="2" id="KW-0963">Cytoplasm</keyword>
<dbReference type="Proteomes" id="UP000836788">
    <property type="component" value="Chromosome 17"/>
</dbReference>
<feature type="region of interest" description="Disordered" evidence="5">
    <location>
        <begin position="95"/>
        <end position="169"/>
    </location>
</feature>
<gene>
    <name evidence="6" type="ORF">PTTT1_LOCUS20836</name>
</gene>
<evidence type="ECO:0000256" key="2">
    <source>
        <dbReference type="ARBA" id="ARBA00022490"/>
    </source>
</evidence>
<dbReference type="GO" id="GO:0051295">
    <property type="term" value="P:establishment of meiotic spindle localization"/>
    <property type="evidence" value="ECO:0007669"/>
    <property type="project" value="TreeGrafter"/>
</dbReference>
<dbReference type="Gene3D" id="1.20.5.190">
    <property type="match status" value="6"/>
</dbReference>
<accession>A0A8J9X4E0</accession>
<feature type="compositionally biased region" description="Low complexity" evidence="5">
    <location>
        <begin position="123"/>
        <end position="133"/>
    </location>
</feature>
<proteinExistence type="predicted"/>
<dbReference type="PANTHER" id="PTHR22706:SF1">
    <property type="entry name" value="ASSEMBLY FACTOR FOR SPINDLE MICROTUBULES"/>
    <property type="match status" value="1"/>
</dbReference>
<evidence type="ECO:0000256" key="3">
    <source>
        <dbReference type="ARBA" id="ARBA00022737"/>
    </source>
</evidence>
<dbReference type="EMBL" id="OU594958">
    <property type="protein sequence ID" value="CAG9282822.1"/>
    <property type="molecule type" value="Genomic_DNA"/>
</dbReference>
<feature type="compositionally biased region" description="Polar residues" evidence="5">
    <location>
        <begin position="95"/>
        <end position="104"/>
    </location>
</feature>
<dbReference type="InterPro" id="IPR000048">
    <property type="entry name" value="IQ_motif_EF-hand-BS"/>
</dbReference>
<name>A0A8J9X4E0_PHATR</name>
<feature type="compositionally biased region" description="Polar residues" evidence="5">
    <location>
        <begin position="150"/>
        <end position="161"/>
    </location>
</feature>
<dbReference type="GO" id="GO:0000922">
    <property type="term" value="C:spindle pole"/>
    <property type="evidence" value="ECO:0007669"/>
    <property type="project" value="TreeGrafter"/>
</dbReference>
<keyword evidence="3" id="KW-0677">Repeat</keyword>
<dbReference type="PANTHER" id="PTHR22706">
    <property type="entry name" value="ASSEMBLY FACTOR FOR SPINDLE MICROTUBULES"/>
    <property type="match status" value="1"/>
</dbReference>
<dbReference type="SMART" id="SM00015">
    <property type="entry name" value="IQ"/>
    <property type="match status" value="16"/>
</dbReference>
<reference evidence="6" key="1">
    <citation type="submission" date="2022-02" db="EMBL/GenBank/DDBJ databases">
        <authorList>
            <person name="Giguere J D."/>
        </authorList>
    </citation>
    <scope>NUCLEOTIDE SEQUENCE</scope>
    <source>
        <strain evidence="6">CCAP 1055/1</strain>
    </source>
</reference>
<keyword evidence="4" id="KW-0112">Calmodulin-binding</keyword>
<dbReference type="GO" id="GO:0007051">
    <property type="term" value="P:spindle organization"/>
    <property type="evidence" value="ECO:0007669"/>
    <property type="project" value="TreeGrafter"/>
</dbReference>
<sequence length="1804" mass="205317">MRTPLDGRKESLVLSDKAIIATDCSKYHRDRADPTSIRGSVLKTSPSWKALEIVDATNNSAIDSSKDILKSNEGEKVGRHSWTDHKPYSVASITTVTNASNASPHSKRSGRPSPENWRGSGGTMTSMSSPSKSVADEKTIIRAAERNASLGASGSSFTPNTYKDRKHRCPTKTTTNFATRASPGKQFTKSCDPWADNSTPWFGQTNSAAKTNTQKQTASDIGWCDIAPNVRHTEHPFIGDGDTWNINSNNEVWSHVLLKPNSGNSFPTSMAATMPETVTAVATTSFGLGSPEQPIFIFQEGDNEESFSSQNETFMANAPGGDDILECREQDLLHRARCKLEELQEQSRDRDILTRRTSLESNTAAEMRPSTTKKVLRLIGAANNGQAPNIIADAPGTRRTSIHKRTSIVTSISSGQLDVTPIRGKSTRKENGGNRDDISIDDSCNDFPSPRHAFVFDGVSPNGTADISNTNISMVFSDEFSDPFTPITNTNTEEFGCIEQDPKLNHEHGGKFTGRDNLRGKAVVVMPKESTQVERRPNTKFQIGTQSTKRREGEKRSGLTQTEQKAGAPCEVESRKQAKVIQTKAKKTKSSLASKGTHFSPLRYHDPGSDAFISLTASRPSATGLKQASQRRSVGVASKLIVRSSMSAKTSLLKPVVSLQSTATRAKPPRLTATAKVPPPPPPLDPPAIRGTSHIRSHTLAGSKLEPRTSVRISALSGTSPSRIAWKQKDVSDDIEVKASTKDGKPLWTQKVRKLVTSVGSDVERLRCILERSRLNQQSKSVRYVEPLESAFAVYDENKIIDPMQRAGLRLLSAAVVPIQSMIRRHLAIRRALILMWSGIVVQSLARRWLVLAYLKEQRHAATSIQGVFRVYIIRKQILLQHCSAMEIQRIVRGFLGTLSVYESIYQITVVQSVVRRRQAVIRATDRMVFVIQLQSIVRRFLRQKQLDKINEAALVVQKTWRAFSCRFSYQLELLDIIQVQSFWRRRQAKLKAGYLRCIKQHRAATMIQSHWRSFDCTMNFLQYLADILIVQDALRRWLVRKEQRKKTAIRVMEAARKIQKCWRGFVCYADFMFTISDIVIVQTVVRKRIAQRVFQQRRQGQINISTLTIQRYWRRFAVKTKFKIRLLEDQAATSIQSSWRRFWFQSIFIISLDSVIRIQSTFRTLAATKAFKHEIGSVLLIQVKYRAFVAKRIVRNAKAVIFLLQHAQGFRHEEESSANAIQRVLRGSQTRNAVKLYQSIRKVQAAWRCASIRSKYTAYISARKIQAIWRCKQAFGAYKVYYSALNLQKFWRRCLTRARLRRCRAADTIQRCWRDGQHRKVTREICRAIRLYGAAVNLQRIWRGLSSLKAHQTYRAATKVQKTWRGYSMYRVYNEFRAAQTIQGAFHSFTVRQKYVTYQSSIKIQTVYRQRRDRRRLLDLRALRLAAPFIGATELQKIWRGYVTREVNGHKYTRWVETLQIHNIAAEEIQRVWRGYSAKSRFRHAVGSVIQVQAFARCYLSSQHFVNTVDSLIVIQSLYRGCRARSECKQRRVIQLLVRSAQACSAEKNNAIAFDRNCRLQTKDDDEFVAEEHQRVKAAQTIQRFFLMVKAEVDRMVCRKRRRRKARRKYYLSKKIGEDLDNDILEKVWSTTINESALANEVAHRVRGYAGEECRKAKDRAIAGLSSVRPKNQFDLNRRGRDCQDALQRIYFSDAISKRDHRTNRALAAQCHTSAVRSLTCTVGCSSQPKFQDKISLFAAWPVNHRLPKSRMTLSSRDIDDDLNLETAFIDAEIQSAKARNEERCFRRSKRSNSYRSPVNELR</sequence>
<dbReference type="GO" id="GO:0000278">
    <property type="term" value="P:mitotic cell cycle"/>
    <property type="evidence" value="ECO:0007669"/>
    <property type="project" value="TreeGrafter"/>
</dbReference>
<protein>
    <submittedName>
        <fullName evidence="6">Uncharacterized protein</fullName>
    </submittedName>
</protein>
<comment type="subcellular location">
    <subcellularLocation>
        <location evidence="1">Cytoplasm</location>
    </subcellularLocation>
</comment>
<evidence type="ECO:0000256" key="4">
    <source>
        <dbReference type="ARBA" id="ARBA00022860"/>
    </source>
</evidence>
<organism evidence="6">
    <name type="scientific">Phaeodactylum tricornutum</name>
    <name type="common">Diatom</name>
    <dbReference type="NCBI Taxonomy" id="2850"/>
    <lineage>
        <taxon>Eukaryota</taxon>
        <taxon>Sar</taxon>
        <taxon>Stramenopiles</taxon>
        <taxon>Ochrophyta</taxon>
        <taxon>Bacillariophyta</taxon>
        <taxon>Bacillariophyceae</taxon>
        <taxon>Bacillariophycidae</taxon>
        <taxon>Naviculales</taxon>
        <taxon>Phaeodactylaceae</taxon>
        <taxon>Phaeodactylum</taxon>
    </lineage>
</organism>